<proteinExistence type="predicted"/>
<name>A0A8J7WSH5_9ACTN</name>
<dbReference type="Proteomes" id="UP000677913">
    <property type="component" value="Unassembled WGS sequence"/>
</dbReference>
<dbReference type="RefSeq" id="WP_211468824.1">
    <property type="nucleotide sequence ID" value="NZ_JAGSXH010000051.1"/>
</dbReference>
<accession>A0A8J7WSH5</accession>
<gene>
    <name evidence="1" type="ORF">KGA66_15485</name>
</gene>
<protein>
    <submittedName>
        <fullName evidence="1">Uncharacterized protein</fullName>
    </submittedName>
</protein>
<reference evidence="1" key="1">
    <citation type="submission" date="2021-04" db="EMBL/GenBank/DDBJ databases">
        <title>Genome based classification of Actinospica acidithermotolerans sp. nov., an actinobacterium isolated from an Indonesian hot spring.</title>
        <authorList>
            <person name="Kusuma A.B."/>
            <person name="Putra K.E."/>
            <person name="Nafisah S."/>
            <person name="Loh J."/>
            <person name="Nouioui I."/>
            <person name="Goodfellow M."/>
        </authorList>
    </citation>
    <scope>NUCLEOTIDE SEQUENCE</scope>
    <source>
        <strain evidence="1">DSM 45618</strain>
    </source>
</reference>
<dbReference type="AlphaFoldDB" id="A0A8J7WSH5"/>
<keyword evidence="2" id="KW-1185">Reference proteome</keyword>
<dbReference type="EMBL" id="JAGSXH010000051">
    <property type="protein sequence ID" value="MBS2964459.1"/>
    <property type="molecule type" value="Genomic_DNA"/>
</dbReference>
<organism evidence="1 2">
    <name type="scientific">Actinocrinis puniceicyclus</name>
    <dbReference type="NCBI Taxonomy" id="977794"/>
    <lineage>
        <taxon>Bacteria</taxon>
        <taxon>Bacillati</taxon>
        <taxon>Actinomycetota</taxon>
        <taxon>Actinomycetes</taxon>
        <taxon>Catenulisporales</taxon>
        <taxon>Actinospicaceae</taxon>
        <taxon>Actinocrinis</taxon>
    </lineage>
</organism>
<evidence type="ECO:0000313" key="2">
    <source>
        <dbReference type="Proteomes" id="UP000677913"/>
    </source>
</evidence>
<evidence type="ECO:0000313" key="1">
    <source>
        <dbReference type="EMBL" id="MBS2964459.1"/>
    </source>
</evidence>
<sequence>MNTAPVVTAEPSEALIPPDVAAVLGNARIHPELLRRASQSPATPTAAALTQAALRFAAWINAASLEAVISDKSRRSLLERAFVQRADPERAHPANAKPGHFSLRAIIHAVGKGGVLHLEASDTPRAVSVVHGSLEQRCTTRAALQPGAVRLLPAGHVLTLADLAGEGAIAVEVRG</sequence>
<comment type="caution">
    <text evidence="1">The sequence shown here is derived from an EMBL/GenBank/DDBJ whole genome shotgun (WGS) entry which is preliminary data.</text>
</comment>